<feature type="domain" description="SusD-like N-terminal" evidence="8">
    <location>
        <begin position="95"/>
        <end position="221"/>
    </location>
</feature>
<dbReference type="GO" id="GO:0009279">
    <property type="term" value="C:cell outer membrane"/>
    <property type="evidence" value="ECO:0007669"/>
    <property type="project" value="UniProtKB-SubCell"/>
</dbReference>
<dbReference type="InterPro" id="IPR011990">
    <property type="entry name" value="TPR-like_helical_dom_sf"/>
</dbReference>
<dbReference type="InterPro" id="IPR012944">
    <property type="entry name" value="SusD_RagB_dom"/>
</dbReference>
<evidence type="ECO:0000256" key="4">
    <source>
        <dbReference type="ARBA" id="ARBA00023136"/>
    </source>
</evidence>
<reference evidence="9 10" key="1">
    <citation type="submission" date="2021-05" db="EMBL/GenBank/DDBJ databases">
        <title>Comparative genomic studies on the polysaccharide-degrading batcterial strains of the Flammeovirga genus.</title>
        <authorList>
            <person name="Zewei F."/>
            <person name="Zheng Z."/>
            <person name="Yu L."/>
            <person name="Ruyue G."/>
            <person name="Yanhong M."/>
            <person name="Yuanyuan C."/>
            <person name="Jingyan G."/>
            <person name="Wenjun H."/>
        </authorList>
    </citation>
    <scope>NUCLEOTIDE SEQUENCE [LARGE SCALE GENOMIC DNA]</scope>
    <source>
        <strain evidence="9 10">NBRC:100898</strain>
    </source>
</reference>
<evidence type="ECO:0000259" key="8">
    <source>
        <dbReference type="Pfam" id="PF14322"/>
    </source>
</evidence>
<feature type="domain" description="RagB/SusD" evidence="7">
    <location>
        <begin position="357"/>
        <end position="523"/>
    </location>
</feature>
<dbReference type="Pfam" id="PF07980">
    <property type="entry name" value="SusD_RagB"/>
    <property type="match status" value="1"/>
</dbReference>
<evidence type="ECO:0000259" key="7">
    <source>
        <dbReference type="Pfam" id="PF07980"/>
    </source>
</evidence>
<evidence type="ECO:0000313" key="9">
    <source>
        <dbReference type="EMBL" id="QWG01735.1"/>
    </source>
</evidence>
<dbReference type="RefSeq" id="WP_169666004.1">
    <property type="nucleotide sequence ID" value="NZ_CP076132.1"/>
</dbReference>
<protein>
    <submittedName>
        <fullName evidence="9">RagB/SusD family nutrient uptake outer membrane protein</fullName>
    </submittedName>
</protein>
<evidence type="ECO:0000256" key="5">
    <source>
        <dbReference type="ARBA" id="ARBA00023237"/>
    </source>
</evidence>
<sequence>MKNKFIYTILLSIGMLMSNSCDSLEEKPVGVLSPSEVFSTPADLMLSVNGGYSLLGHEAFWGRKLSLTLLLRGDMATIADEGTSARRQEVDKMTMSANNGMVSAFWPKGFEIIGAVNVAIEGAKELNGDEAEINEIVAEAYFLRAFVYYQFVRLFGNIPHVGQSIESADHAYNMSEQPEAEIYAEIIEDLEFAKQWLPDQARQRSRPSKGTAASFLASVYLTLGDYQKSYDEAKYVIDNSGTFGYNLEGEFADLFDPSIAEASNEVVFEIDFKGGDGAGVPSELGGSNAATDFMAPVTGPRKDTRFGYDGWSVTSPTLKVFETWDTRDYRRTVSFDTVIVGADGAEVPYTNFVSLDDRNRNRPYIAKYFRANGQAGTPVGRNGRDSEIDYSVMRYAEVLLTAAEALNEISGPTAEAQGYINSVRERARRELDEDATNDSMYPMNVSGGLSKEDFRTVVLEERRLELAFEFGRWFDIKRRQLGEEAFGPNGLEQQAFDPSKDYLMPKYQQDVDRMPNLTQNPGY</sequence>
<keyword evidence="5" id="KW-0998">Cell outer membrane</keyword>
<accession>A0AAX1N2G6</accession>
<keyword evidence="10" id="KW-1185">Reference proteome</keyword>
<evidence type="ECO:0000313" key="10">
    <source>
        <dbReference type="Proteomes" id="UP000678679"/>
    </source>
</evidence>
<dbReference type="Pfam" id="PF14322">
    <property type="entry name" value="SusD-like_3"/>
    <property type="match status" value="1"/>
</dbReference>
<evidence type="ECO:0000256" key="1">
    <source>
        <dbReference type="ARBA" id="ARBA00004442"/>
    </source>
</evidence>
<dbReference type="Gene3D" id="1.25.40.390">
    <property type="match status" value="1"/>
</dbReference>
<dbReference type="KEGG" id="fya:KMW28_19155"/>
<comment type="subcellular location">
    <subcellularLocation>
        <location evidence="1">Cell outer membrane</location>
    </subcellularLocation>
</comment>
<dbReference type="EMBL" id="CP076132">
    <property type="protein sequence ID" value="QWG01735.1"/>
    <property type="molecule type" value="Genomic_DNA"/>
</dbReference>
<dbReference type="SUPFAM" id="SSF48452">
    <property type="entry name" value="TPR-like"/>
    <property type="match status" value="1"/>
</dbReference>
<evidence type="ECO:0000256" key="2">
    <source>
        <dbReference type="ARBA" id="ARBA00006275"/>
    </source>
</evidence>
<proteinExistence type="inferred from homology"/>
<organism evidence="9 10">
    <name type="scientific">Flammeovirga yaeyamensis</name>
    <dbReference type="NCBI Taxonomy" id="367791"/>
    <lineage>
        <taxon>Bacteria</taxon>
        <taxon>Pseudomonadati</taxon>
        <taxon>Bacteroidota</taxon>
        <taxon>Cytophagia</taxon>
        <taxon>Cytophagales</taxon>
        <taxon>Flammeovirgaceae</taxon>
        <taxon>Flammeovirga</taxon>
    </lineage>
</organism>
<keyword evidence="4" id="KW-0472">Membrane</keyword>
<dbReference type="AlphaFoldDB" id="A0AAX1N2G6"/>
<feature type="region of interest" description="Disordered" evidence="6">
    <location>
        <begin position="489"/>
        <end position="523"/>
    </location>
</feature>
<comment type="similarity">
    <text evidence="2">Belongs to the SusD family.</text>
</comment>
<dbReference type="InterPro" id="IPR033985">
    <property type="entry name" value="SusD-like_N"/>
</dbReference>
<dbReference type="Proteomes" id="UP000678679">
    <property type="component" value="Chromosome 1"/>
</dbReference>
<evidence type="ECO:0000256" key="3">
    <source>
        <dbReference type="ARBA" id="ARBA00022729"/>
    </source>
</evidence>
<evidence type="ECO:0000256" key="6">
    <source>
        <dbReference type="SAM" id="MobiDB-lite"/>
    </source>
</evidence>
<keyword evidence="3" id="KW-0732">Signal</keyword>
<gene>
    <name evidence="9" type="ORF">KMW28_19155</name>
</gene>
<name>A0AAX1N2G6_9BACT</name>